<dbReference type="InterPro" id="IPR002629">
    <property type="entry name" value="Met_Synth_C/arc"/>
</dbReference>
<dbReference type="InterPro" id="IPR038071">
    <property type="entry name" value="UROD/MetE-like_sf"/>
</dbReference>
<evidence type="ECO:0000259" key="1">
    <source>
        <dbReference type="Pfam" id="PF01717"/>
    </source>
</evidence>
<accession>A0A3M5WV63</accession>
<organism evidence="2 3">
    <name type="scientific">Pseudomonas syringae pv. aptata</name>
    <dbReference type="NCBI Taxonomy" id="83167"/>
    <lineage>
        <taxon>Bacteria</taxon>
        <taxon>Pseudomonadati</taxon>
        <taxon>Pseudomonadota</taxon>
        <taxon>Gammaproteobacteria</taxon>
        <taxon>Pseudomonadales</taxon>
        <taxon>Pseudomonadaceae</taxon>
        <taxon>Pseudomonas</taxon>
        <taxon>Pseudomonas syringae</taxon>
    </lineage>
</organism>
<dbReference type="EMBL" id="RBUF01000269">
    <property type="protein sequence ID" value="RMU74529.1"/>
    <property type="molecule type" value="Genomic_DNA"/>
</dbReference>
<dbReference type="Proteomes" id="UP000274315">
    <property type="component" value="Unassembled WGS sequence"/>
</dbReference>
<feature type="domain" description="Cobalamin-independent methionine synthase MetE C-terminal/archaeal" evidence="1">
    <location>
        <begin position="5"/>
        <end position="100"/>
    </location>
</feature>
<dbReference type="AlphaFoldDB" id="A0A3M5WV63"/>
<dbReference type="GO" id="GO:0009086">
    <property type="term" value="P:methionine biosynthetic process"/>
    <property type="evidence" value="ECO:0007669"/>
    <property type="project" value="InterPro"/>
</dbReference>
<dbReference type="SUPFAM" id="SSF51726">
    <property type="entry name" value="UROD/MetE-like"/>
    <property type="match status" value="1"/>
</dbReference>
<dbReference type="GO" id="GO:0003871">
    <property type="term" value="F:5-methyltetrahydropteroyltriglutamate-homocysteine S-methyltransferase activity"/>
    <property type="evidence" value="ECO:0007669"/>
    <property type="project" value="InterPro"/>
</dbReference>
<evidence type="ECO:0000313" key="2">
    <source>
        <dbReference type="EMBL" id="RMU74529.1"/>
    </source>
</evidence>
<name>A0A3M5WV63_PSEAP</name>
<proteinExistence type="predicted"/>
<sequence>MFSVSLEAAGVDIIQFDEPAFNVFFDEVNDWGVATLERAVEGLTCETAVHICYGYGIKANTDWKKKLGSEWRQYEEAFSRLQNSSIDIISLECHNSHVPMETLNN</sequence>
<gene>
    <name evidence="2" type="ORF">ALP24_200065</name>
</gene>
<dbReference type="Pfam" id="PF01717">
    <property type="entry name" value="Meth_synt_2"/>
    <property type="match status" value="1"/>
</dbReference>
<reference evidence="2 3" key="1">
    <citation type="submission" date="2018-08" db="EMBL/GenBank/DDBJ databases">
        <title>Recombination of ecologically and evolutionarily significant loci maintains genetic cohesion in the Pseudomonas syringae species complex.</title>
        <authorList>
            <person name="Dillon M."/>
            <person name="Thakur S."/>
            <person name="Almeida R.N.D."/>
            <person name="Weir B.S."/>
            <person name="Guttman D.S."/>
        </authorList>
    </citation>
    <scope>NUCLEOTIDE SEQUENCE [LARGE SCALE GENOMIC DNA]</scope>
    <source>
        <strain evidence="2 3">ICMP 11935</strain>
    </source>
</reference>
<dbReference type="Gene3D" id="3.20.20.210">
    <property type="match status" value="1"/>
</dbReference>
<protein>
    <recommendedName>
        <fullName evidence="1">Cobalamin-independent methionine synthase MetE C-terminal/archaeal domain-containing protein</fullName>
    </recommendedName>
</protein>
<dbReference type="GO" id="GO:0008270">
    <property type="term" value="F:zinc ion binding"/>
    <property type="evidence" value="ECO:0007669"/>
    <property type="project" value="InterPro"/>
</dbReference>
<comment type="caution">
    <text evidence="2">The sequence shown here is derived from an EMBL/GenBank/DDBJ whole genome shotgun (WGS) entry which is preliminary data.</text>
</comment>
<evidence type="ECO:0000313" key="3">
    <source>
        <dbReference type="Proteomes" id="UP000274315"/>
    </source>
</evidence>